<dbReference type="Proteomes" id="UP000251891">
    <property type="component" value="Unassembled WGS sequence"/>
</dbReference>
<proteinExistence type="predicted"/>
<evidence type="ECO:0000313" key="3">
    <source>
        <dbReference type="Proteomes" id="UP000251891"/>
    </source>
</evidence>
<sequence length="208" mass="21331">MAGVAACALAGFIVLTGAQDREGGGGQVSASGSSAEAGAAGDRVVVPDTCTLISDDLSDRLVPGGDRTQGDAYQGGDSQNQCVWSNYTATKRRQLTVELRIVDGGATTAGQRFQTERQADESGKSLLDGQRVAARKAVDGVGDEGYAVYIVDEGRDNGEAIVNVRVRNVLVTIHFSGGGGKKPIGEGTAFDGALDALQEAVKGLNTAK</sequence>
<feature type="region of interest" description="Disordered" evidence="1">
    <location>
        <begin position="21"/>
        <end position="40"/>
    </location>
</feature>
<keyword evidence="3" id="KW-1185">Reference proteome</keyword>
<feature type="compositionally biased region" description="Low complexity" evidence="1">
    <location>
        <begin position="28"/>
        <end position="40"/>
    </location>
</feature>
<dbReference type="AlphaFoldDB" id="A0A365H7P4"/>
<organism evidence="2 3">
    <name type="scientific">Actinomadura craniellae</name>
    <dbReference type="NCBI Taxonomy" id="2231787"/>
    <lineage>
        <taxon>Bacteria</taxon>
        <taxon>Bacillati</taxon>
        <taxon>Actinomycetota</taxon>
        <taxon>Actinomycetes</taxon>
        <taxon>Streptosporangiales</taxon>
        <taxon>Thermomonosporaceae</taxon>
        <taxon>Actinomadura</taxon>
    </lineage>
</organism>
<evidence type="ECO:0000256" key="1">
    <source>
        <dbReference type="SAM" id="MobiDB-lite"/>
    </source>
</evidence>
<gene>
    <name evidence="2" type="ORF">DPM19_10275</name>
</gene>
<accession>A0A365H7P4</accession>
<evidence type="ECO:0000313" key="2">
    <source>
        <dbReference type="EMBL" id="RAY15107.1"/>
    </source>
</evidence>
<dbReference type="EMBL" id="QLYX01000004">
    <property type="protein sequence ID" value="RAY15107.1"/>
    <property type="molecule type" value="Genomic_DNA"/>
</dbReference>
<reference evidence="2 3" key="1">
    <citation type="submission" date="2018-06" db="EMBL/GenBank/DDBJ databases">
        <title>Actinomadura craniellae sp. nov. isolated from marine sponge Craniella sp.</title>
        <authorList>
            <person name="Li L."/>
            <person name="Xu Q.H."/>
            <person name="Lin H.W."/>
            <person name="Lu Y.H."/>
        </authorList>
    </citation>
    <scope>NUCLEOTIDE SEQUENCE [LARGE SCALE GENOMIC DNA]</scope>
    <source>
        <strain evidence="2 3">LHW63021</strain>
    </source>
</reference>
<evidence type="ECO:0008006" key="4">
    <source>
        <dbReference type="Google" id="ProtNLM"/>
    </source>
</evidence>
<protein>
    <recommendedName>
        <fullName evidence="4">DUF3558 domain-containing protein</fullName>
    </recommendedName>
</protein>
<comment type="caution">
    <text evidence="2">The sequence shown here is derived from an EMBL/GenBank/DDBJ whole genome shotgun (WGS) entry which is preliminary data.</text>
</comment>
<name>A0A365H7P4_9ACTN</name>